<comment type="caution">
    <text evidence="2">The sequence shown here is derived from an EMBL/GenBank/DDBJ whole genome shotgun (WGS) entry which is preliminary data.</text>
</comment>
<dbReference type="Proteomes" id="UP001596222">
    <property type="component" value="Unassembled WGS sequence"/>
</dbReference>
<protein>
    <submittedName>
        <fullName evidence="2">DUF4007 family protein</fullName>
    </submittedName>
</protein>
<dbReference type="InterPro" id="IPR025248">
    <property type="entry name" value="DUF4007"/>
</dbReference>
<evidence type="ECO:0000259" key="1">
    <source>
        <dbReference type="Pfam" id="PF13182"/>
    </source>
</evidence>
<keyword evidence="3" id="KW-1185">Reference proteome</keyword>
<dbReference type="RefSeq" id="WP_382049175.1">
    <property type="nucleotide sequence ID" value="NZ_JBHSKJ010000022.1"/>
</dbReference>
<dbReference type="Pfam" id="PF13182">
    <property type="entry name" value="DUF4007"/>
    <property type="match status" value="1"/>
</dbReference>
<gene>
    <name evidence="2" type="ORF">ACFPP6_30285</name>
</gene>
<evidence type="ECO:0000313" key="2">
    <source>
        <dbReference type="EMBL" id="MFC5148961.1"/>
    </source>
</evidence>
<feature type="domain" description="DUF4007" evidence="1">
    <location>
        <begin position="14"/>
        <end position="318"/>
    </location>
</feature>
<sequence length="327" mass="35508">MSDRLPLEGCVPSFGRHRTYPPRAGWLLKVHHAVQEDPQLFARADAPVTLGVGSSMVPALRFWSRAFGLSTDAPIGGPRSGLQPTRRGHWLLGEDGADPYLEDPGSLWLLHWWLLQPTCQVPTWYQLFARAGLSRMTRDAVRAGVQRDAVDSGWSAPSDSALTRDVTAFVSMYGPTPVPRGHDHAPVEEELSNPFRALNVLRVEEARGRHRPGTQELVIDRSAGRTVPAAVIAYACLAFADRAAPGARSIALGRLRTDPGSPGRVLLLDGRTLQRALSRIAESDPGLGLAVVDSGDEPTVTFRARPDVLADQVLAAHYELGRGPGHR</sequence>
<proteinExistence type="predicted"/>
<reference evidence="3" key="1">
    <citation type="journal article" date="2019" name="Int. J. Syst. Evol. Microbiol.">
        <title>The Global Catalogue of Microorganisms (GCM) 10K type strain sequencing project: providing services to taxonomists for standard genome sequencing and annotation.</title>
        <authorList>
            <consortium name="The Broad Institute Genomics Platform"/>
            <consortium name="The Broad Institute Genome Sequencing Center for Infectious Disease"/>
            <person name="Wu L."/>
            <person name="Ma J."/>
        </authorList>
    </citation>
    <scope>NUCLEOTIDE SEQUENCE [LARGE SCALE GENOMIC DNA]</scope>
    <source>
        <strain evidence="3">CGMCC 4.1641</strain>
    </source>
</reference>
<evidence type="ECO:0000313" key="3">
    <source>
        <dbReference type="Proteomes" id="UP001596222"/>
    </source>
</evidence>
<name>A0ABW0A5E5_9ACTN</name>
<accession>A0ABW0A5E5</accession>
<dbReference type="EMBL" id="JBHSKJ010000022">
    <property type="protein sequence ID" value="MFC5148961.1"/>
    <property type="molecule type" value="Genomic_DNA"/>
</dbReference>
<organism evidence="2 3">
    <name type="scientific">Streptomyces aureoversilis</name>
    <dbReference type="NCBI Taxonomy" id="67277"/>
    <lineage>
        <taxon>Bacteria</taxon>
        <taxon>Bacillati</taxon>
        <taxon>Actinomycetota</taxon>
        <taxon>Actinomycetes</taxon>
        <taxon>Kitasatosporales</taxon>
        <taxon>Streptomycetaceae</taxon>
        <taxon>Streptomyces</taxon>
    </lineage>
</organism>